<feature type="region of interest" description="Disordered" evidence="4">
    <location>
        <begin position="255"/>
        <end position="319"/>
    </location>
</feature>
<evidence type="ECO:0000256" key="3">
    <source>
        <dbReference type="PROSITE-ProRule" id="PRU00339"/>
    </source>
</evidence>
<dbReference type="PROSITE" id="PS50005">
    <property type="entry name" value="TPR"/>
    <property type="match status" value="1"/>
</dbReference>
<evidence type="ECO:0000256" key="4">
    <source>
        <dbReference type="SAM" id="MobiDB-lite"/>
    </source>
</evidence>
<dbReference type="SMART" id="SM00028">
    <property type="entry name" value="TPR"/>
    <property type="match status" value="3"/>
</dbReference>
<evidence type="ECO:0000313" key="6">
    <source>
        <dbReference type="EMBL" id="KAI3962426.1"/>
    </source>
</evidence>
<feature type="repeat" description="TPR" evidence="3">
    <location>
        <begin position="124"/>
        <end position="157"/>
    </location>
</feature>
<dbReference type="PANTHER" id="PTHR45883">
    <property type="entry name" value="HSC70-INTERACTING PROTEIN"/>
    <property type="match status" value="1"/>
</dbReference>
<keyword evidence="2 3" id="KW-0802">TPR repeat</keyword>
<dbReference type="InterPro" id="IPR019734">
    <property type="entry name" value="TPR_rpt"/>
</dbReference>
<accession>A0AAD4XZW3</accession>
<feature type="compositionally biased region" description="Acidic residues" evidence="4">
    <location>
        <begin position="62"/>
        <end position="73"/>
    </location>
</feature>
<comment type="caution">
    <text evidence="6">The sequence shown here is derived from an EMBL/GenBank/DDBJ whole genome shotgun (WGS) entry which is preliminary data.</text>
</comment>
<dbReference type="InterPro" id="IPR034649">
    <property type="entry name" value="Hip_N"/>
</dbReference>
<dbReference type="SUPFAM" id="SSF48452">
    <property type="entry name" value="TPR-like"/>
    <property type="match status" value="1"/>
</dbReference>
<evidence type="ECO:0000313" key="7">
    <source>
        <dbReference type="Proteomes" id="UP001202328"/>
    </source>
</evidence>
<dbReference type="Gene3D" id="6.10.250.3420">
    <property type="match status" value="1"/>
</dbReference>
<dbReference type="FunFam" id="6.10.250.3420:FF:000001">
    <property type="entry name" value="Hsc70-interacting protein-like protein"/>
    <property type="match status" value="1"/>
</dbReference>
<reference evidence="6" key="1">
    <citation type="submission" date="2022-04" db="EMBL/GenBank/DDBJ databases">
        <title>A functionally conserved STORR gene fusion in Papaver species that diverged 16.8 million years ago.</title>
        <authorList>
            <person name="Catania T."/>
        </authorList>
    </citation>
    <scope>NUCLEOTIDE SEQUENCE</scope>
    <source>
        <strain evidence="6">S-188037</strain>
    </source>
</reference>
<keyword evidence="7" id="KW-1185">Reference proteome</keyword>
<dbReference type="Proteomes" id="UP001202328">
    <property type="component" value="Unassembled WGS sequence"/>
</dbReference>
<dbReference type="FunFam" id="1.25.40.10:FF:000112">
    <property type="entry name" value="FAM10 family protein"/>
    <property type="match status" value="1"/>
</dbReference>
<organism evidence="6 7">
    <name type="scientific">Papaver atlanticum</name>
    <dbReference type="NCBI Taxonomy" id="357466"/>
    <lineage>
        <taxon>Eukaryota</taxon>
        <taxon>Viridiplantae</taxon>
        <taxon>Streptophyta</taxon>
        <taxon>Embryophyta</taxon>
        <taxon>Tracheophyta</taxon>
        <taxon>Spermatophyta</taxon>
        <taxon>Magnoliopsida</taxon>
        <taxon>Ranunculales</taxon>
        <taxon>Papaveraceae</taxon>
        <taxon>Papaveroideae</taxon>
        <taxon>Papaver</taxon>
    </lineage>
</organism>
<proteinExistence type="predicted"/>
<dbReference type="GO" id="GO:0046983">
    <property type="term" value="F:protein dimerization activity"/>
    <property type="evidence" value="ECO:0007669"/>
    <property type="project" value="InterPro"/>
</dbReference>
<protein>
    <recommendedName>
        <fullName evidence="5">STI1 domain-containing protein</fullName>
    </recommendedName>
</protein>
<dbReference type="GO" id="GO:0000118">
    <property type="term" value="C:histone deacetylase complex"/>
    <property type="evidence" value="ECO:0007669"/>
    <property type="project" value="UniProtKB-ARBA"/>
</dbReference>
<evidence type="ECO:0000256" key="2">
    <source>
        <dbReference type="ARBA" id="ARBA00022803"/>
    </source>
</evidence>
<dbReference type="AlphaFoldDB" id="A0AAD4XZW3"/>
<dbReference type="GO" id="GO:0030544">
    <property type="term" value="F:Hsp70 protein binding"/>
    <property type="evidence" value="ECO:0007669"/>
    <property type="project" value="TreeGrafter"/>
</dbReference>
<name>A0AAD4XZW3_9MAGN</name>
<evidence type="ECO:0000259" key="5">
    <source>
        <dbReference type="SMART" id="SM00727"/>
    </source>
</evidence>
<dbReference type="EMBL" id="JAJJMB010000395">
    <property type="protein sequence ID" value="KAI3962426.1"/>
    <property type="molecule type" value="Genomic_DNA"/>
</dbReference>
<evidence type="ECO:0000256" key="1">
    <source>
        <dbReference type="ARBA" id="ARBA00022737"/>
    </source>
</evidence>
<gene>
    <name evidence="6" type="ORF">MKW98_010977</name>
</gene>
<dbReference type="InterPro" id="IPR041243">
    <property type="entry name" value="STI1/HOP_DP"/>
</dbReference>
<keyword evidence="1" id="KW-0677">Repeat</keyword>
<feature type="region of interest" description="Disordered" evidence="4">
    <location>
        <begin position="41"/>
        <end position="125"/>
    </location>
</feature>
<feature type="compositionally biased region" description="Gly residues" evidence="4">
    <location>
        <begin position="289"/>
        <end position="319"/>
    </location>
</feature>
<sequence length="435" mass="46412">MESAKLDQLKLFINQCKSNPSLLSDPSLSFFRDYLESLGANLPASAYKSGEKHYESKSGMMDESDDEDTEEEETTKPKEEEYQSDEVVESDIELEGDVVEPDNDSPQKMGDSSVEVTDENREASQSAKGQAMEAISEGKLEEAVEHLTEAIMLNPTSAIMYATRATVFIKMKKPNAAILDAGSALEINPDSAKGYKSRGMAKAMLGHWEEAAKDLHVASKIDYDEEIHAVLKKVEPNAHKIEEHRRKYDRLRKEKEERKVERERQRRKAEAQAAYEKAKKREQSSSSGFPGGMPGGFPSGMPGGFPGMPGGFPGGMPGGFPGGMPGGFGGGMPGMAGSGIPGMSGGSAPGGMPGMAGSGIPGMGAGGMPGMGAGGMPDMSKILNDPELMAAFKDPEVMAALQDVMKNPANIAKHQSNPRVAPIIAKMMSKFAGPQ</sequence>
<dbReference type="Pfam" id="PF17830">
    <property type="entry name" value="STI1-HOP_DP"/>
    <property type="match status" value="1"/>
</dbReference>
<dbReference type="SMART" id="SM00727">
    <property type="entry name" value="STI1"/>
    <property type="match status" value="1"/>
</dbReference>
<dbReference type="Pfam" id="PF13181">
    <property type="entry name" value="TPR_8"/>
    <property type="match status" value="1"/>
</dbReference>
<dbReference type="CDD" id="cd14438">
    <property type="entry name" value="Hip_N"/>
    <property type="match status" value="1"/>
</dbReference>
<feature type="domain" description="STI1" evidence="5">
    <location>
        <begin position="385"/>
        <end position="424"/>
    </location>
</feature>
<dbReference type="Gene3D" id="1.25.40.10">
    <property type="entry name" value="Tetratricopeptide repeat domain"/>
    <property type="match status" value="1"/>
</dbReference>
<dbReference type="PANTHER" id="PTHR45883:SF2">
    <property type="entry name" value="HSC70-INTERACTING PROTEIN"/>
    <property type="match status" value="1"/>
</dbReference>
<feature type="compositionally biased region" description="Acidic residues" evidence="4">
    <location>
        <begin position="82"/>
        <end position="103"/>
    </location>
</feature>
<dbReference type="Pfam" id="PF18253">
    <property type="entry name" value="HipN"/>
    <property type="match status" value="1"/>
</dbReference>
<feature type="compositionally biased region" description="Basic and acidic residues" evidence="4">
    <location>
        <begin position="255"/>
        <end position="283"/>
    </location>
</feature>
<dbReference type="Gene3D" id="1.10.260.100">
    <property type="match status" value="1"/>
</dbReference>
<dbReference type="InterPro" id="IPR011990">
    <property type="entry name" value="TPR-like_helical_dom_sf"/>
</dbReference>
<dbReference type="InterPro" id="IPR006636">
    <property type="entry name" value="STI1_HS-bd"/>
</dbReference>